<evidence type="ECO:0000259" key="9">
    <source>
        <dbReference type="PROSITE" id="PS51352"/>
    </source>
</evidence>
<dbReference type="FunFam" id="3.40.30.10:FF:000020">
    <property type="entry name" value="Peroxiredoxin"/>
    <property type="match status" value="1"/>
</dbReference>
<protein>
    <recommendedName>
        <fullName evidence="6">Thioredoxin-dependent peroxiredoxin</fullName>
    </recommendedName>
</protein>
<dbReference type="GO" id="GO:0005777">
    <property type="term" value="C:peroxisome"/>
    <property type="evidence" value="ECO:0007669"/>
    <property type="project" value="TreeGrafter"/>
</dbReference>
<evidence type="ECO:0000256" key="8">
    <source>
        <dbReference type="RuleBase" id="RU366011"/>
    </source>
</evidence>
<dbReference type="STRING" id="1344416.A0A139A2Q9"/>
<dbReference type="PROSITE" id="PS51352">
    <property type="entry name" value="THIOREDOXIN_2"/>
    <property type="match status" value="1"/>
</dbReference>
<evidence type="ECO:0000256" key="5">
    <source>
        <dbReference type="ARBA" id="ARBA00023284"/>
    </source>
</evidence>
<dbReference type="GO" id="GO:0042744">
    <property type="term" value="P:hydrogen peroxide catabolic process"/>
    <property type="evidence" value="ECO:0007669"/>
    <property type="project" value="TreeGrafter"/>
</dbReference>
<reference evidence="10 11" key="1">
    <citation type="journal article" date="2015" name="Genome Biol. Evol.">
        <title>Phylogenomic analyses indicate that early fungi evolved digesting cell walls of algal ancestors of land plants.</title>
        <authorList>
            <person name="Chang Y."/>
            <person name="Wang S."/>
            <person name="Sekimoto S."/>
            <person name="Aerts A.L."/>
            <person name="Choi C."/>
            <person name="Clum A."/>
            <person name="LaButti K.M."/>
            <person name="Lindquist E.A."/>
            <person name="Yee Ngan C."/>
            <person name="Ohm R.A."/>
            <person name="Salamov A.A."/>
            <person name="Grigoriev I.V."/>
            <person name="Spatafora J.W."/>
            <person name="Berbee M.L."/>
        </authorList>
    </citation>
    <scope>NUCLEOTIDE SEQUENCE [LARGE SCALE GENOMIC DNA]</scope>
    <source>
        <strain evidence="10 11">JEL478</strain>
    </source>
</reference>
<dbReference type="AlphaFoldDB" id="A0A139A2Q9"/>
<keyword evidence="4 8" id="KW-0560">Oxidoreductase</keyword>
<dbReference type="GO" id="GO:0005739">
    <property type="term" value="C:mitochondrion"/>
    <property type="evidence" value="ECO:0007669"/>
    <property type="project" value="TreeGrafter"/>
</dbReference>
<evidence type="ECO:0000256" key="3">
    <source>
        <dbReference type="ARBA" id="ARBA00022862"/>
    </source>
</evidence>
<dbReference type="InterPro" id="IPR036249">
    <property type="entry name" value="Thioredoxin-like_sf"/>
</dbReference>
<sequence>MAKRIAVGDKVPDVTLMYNAQPEKEGICSAPKPVKTSELFAGKKVVLFGVPGAFTPLCHNTHLPSYLTEFDVLKTKGVDVIACISTADVFVQDAWGKAENVGSKILMLSDGNGEFVTKAGLSTDMTKFRFGPIRSQRFALIAEDGVVKHIAVDGPKYGDTDAKAIVAKL</sequence>
<accession>A0A139A2Q9</accession>
<dbReference type="OMA" id="FIRTKDQ"/>
<dbReference type="InterPro" id="IPR037944">
    <property type="entry name" value="PRX5-like"/>
</dbReference>
<feature type="domain" description="Thioredoxin" evidence="9">
    <location>
        <begin position="5"/>
        <end position="169"/>
    </location>
</feature>
<organism evidence="10 11">
    <name type="scientific">Gonapodya prolifera (strain JEL478)</name>
    <name type="common">Monoblepharis prolifera</name>
    <dbReference type="NCBI Taxonomy" id="1344416"/>
    <lineage>
        <taxon>Eukaryota</taxon>
        <taxon>Fungi</taxon>
        <taxon>Fungi incertae sedis</taxon>
        <taxon>Chytridiomycota</taxon>
        <taxon>Chytridiomycota incertae sedis</taxon>
        <taxon>Monoblepharidomycetes</taxon>
        <taxon>Monoblepharidales</taxon>
        <taxon>Gonapodyaceae</taxon>
        <taxon>Gonapodya</taxon>
    </lineage>
</organism>
<keyword evidence="5 8" id="KW-0676">Redox-active center</keyword>
<gene>
    <name evidence="10" type="ORF">M427DRAFT_455949</name>
</gene>
<dbReference type="GO" id="GO:0034599">
    <property type="term" value="P:cellular response to oxidative stress"/>
    <property type="evidence" value="ECO:0007669"/>
    <property type="project" value="InterPro"/>
</dbReference>
<dbReference type="InterPro" id="IPR013766">
    <property type="entry name" value="Thioredoxin_domain"/>
</dbReference>
<evidence type="ECO:0000256" key="6">
    <source>
        <dbReference type="ARBA" id="ARBA00079296"/>
    </source>
</evidence>
<dbReference type="Proteomes" id="UP000070544">
    <property type="component" value="Unassembled WGS sequence"/>
</dbReference>
<dbReference type="OrthoDB" id="1882547at2759"/>
<dbReference type="EMBL" id="KQ965810">
    <property type="protein sequence ID" value="KXS11024.1"/>
    <property type="molecule type" value="Genomic_DNA"/>
</dbReference>
<keyword evidence="11" id="KW-1185">Reference proteome</keyword>
<evidence type="ECO:0000313" key="11">
    <source>
        <dbReference type="Proteomes" id="UP000070544"/>
    </source>
</evidence>
<proteinExistence type="inferred from homology"/>
<evidence type="ECO:0000256" key="7">
    <source>
        <dbReference type="PIRSR" id="PIRSR637944-1"/>
    </source>
</evidence>
<dbReference type="PANTHER" id="PTHR10430:SF16">
    <property type="entry name" value="PEROXIREDOXIN-5, MITOCHONDRIAL"/>
    <property type="match status" value="1"/>
</dbReference>
<name>A0A139A2Q9_GONPJ</name>
<evidence type="ECO:0000256" key="4">
    <source>
        <dbReference type="ARBA" id="ARBA00023002"/>
    </source>
</evidence>
<dbReference type="Pfam" id="PF08534">
    <property type="entry name" value="Redoxin"/>
    <property type="match status" value="1"/>
</dbReference>
<dbReference type="GO" id="GO:0008379">
    <property type="term" value="F:thioredoxin peroxidase activity"/>
    <property type="evidence" value="ECO:0007669"/>
    <property type="project" value="InterPro"/>
</dbReference>
<dbReference type="CDD" id="cd03013">
    <property type="entry name" value="PRX5_like"/>
    <property type="match status" value="1"/>
</dbReference>
<keyword evidence="3 8" id="KW-0049">Antioxidant</keyword>
<dbReference type="GO" id="GO:0045454">
    <property type="term" value="P:cell redox homeostasis"/>
    <property type="evidence" value="ECO:0007669"/>
    <property type="project" value="TreeGrafter"/>
</dbReference>
<dbReference type="InterPro" id="IPR013740">
    <property type="entry name" value="Redoxin"/>
</dbReference>
<evidence type="ECO:0000256" key="1">
    <source>
        <dbReference type="ARBA" id="ARBA00010505"/>
    </source>
</evidence>
<dbReference type="Gene3D" id="3.40.30.10">
    <property type="entry name" value="Glutaredoxin"/>
    <property type="match status" value="1"/>
</dbReference>
<evidence type="ECO:0000256" key="2">
    <source>
        <dbReference type="ARBA" id="ARBA00022559"/>
    </source>
</evidence>
<evidence type="ECO:0000313" key="10">
    <source>
        <dbReference type="EMBL" id="KXS11024.1"/>
    </source>
</evidence>
<comment type="similarity">
    <text evidence="1 8">Belongs to the peroxiredoxin family. Prx5 subfamily.</text>
</comment>
<dbReference type="PANTHER" id="PTHR10430">
    <property type="entry name" value="PEROXIREDOXIN"/>
    <property type="match status" value="1"/>
</dbReference>
<dbReference type="SUPFAM" id="SSF52833">
    <property type="entry name" value="Thioredoxin-like"/>
    <property type="match status" value="1"/>
</dbReference>
<feature type="active site" description="Cysteine sulfenic acid (-SOH) intermediate" evidence="7">
    <location>
        <position position="58"/>
    </location>
</feature>
<comment type="function">
    <text evidence="8">Thiol-specific peroxidase that catalyzes the reduction of hydrogen peroxide and organic hydroperoxides to water and alcohols, respectively. Plays a role in cell protection against oxidative stress by detoxifying peroxides.</text>
</comment>
<keyword evidence="2 8" id="KW-0575">Peroxidase</keyword>